<dbReference type="eggNOG" id="KOG1027">
    <property type="taxonomic scope" value="Eukaryota"/>
</dbReference>
<evidence type="ECO:0000256" key="2">
    <source>
        <dbReference type="ARBA" id="ARBA00004479"/>
    </source>
</evidence>
<dbReference type="SUPFAM" id="SSF56112">
    <property type="entry name" value="Protein kinase-like (PK-like)"/>
    <property type="match status" value="1"/>
</dbReference>
<dbReference type="GO" id="GO:0046872">
    <property type="term" value="F:metal ion binding"/>
    <property type="evidence" value="ECO:0007669"/>
    <property type="project" value="UniProtKB-KW"/>
</dbReference>
<keyword evidence="10" id="KW-0418">Kinase</keyword>
<evidence type="ECO:0000256" key="1">
    <source>
        <dbReference type="ARBA" id="ARBA00001946"/>
    </source>
</evidence>
<dbReference type="FunCoup" id="C5DHF0">
    <property type="interactions" value="165"/>
</dbReference>
<dbReference type="FunFam" id="1.10.510.10:FF:000572">
    <property type="entry name" value="Serine/threonine-protein kinase/endoribonuclease IRE1"/>
    <property type="match status" value="1"/>
</dbReference>
<feature type="transmembrane region" description="Helical" evidence="20">
    <location>
        <begin position="550"/>
        <end position="571"/>
    </location>
</feature>
<dbReference type="InterPro" id="IPR008271">
    <property type="entry name" value="Ser/Thr_kinase_AS"/>
</dbReference>
<dbReference type="GO" id="GO:0004521">
    <property type="term" value="F:RNA endonuclease activity"/>
    <property type="evidence" value="ECO:0007669"/>
    <property type="project" value="InterPro"/>
</dbReference>
<dbReference type="PROSITE" id="PS50011">
    <property type="entry name" value="PROTEIN_KINASE_DOM"/>
    <property type="match status" value="1"/>
</dbReference>
<feature type="chain" id="PRO_5002950479" description="non-specific serine/threonine protein kinase" evidence="21">
    <location>
        <begin position="27"/>
        <end position="1118"/>
    </location>
</feature>
<sequence length="1118" mass="126267">MRRPRGIDLLAIFVWGLLLLIPAVSGSWLRWRGRREHTKESLAPLISEAQDAPISSLHNEVHRAKPTVFKKSLSVDTSSPAPAQLGERRPTDDSSKTKFTSNSLLRNVHGFQDSPPPKNGVSVPFNHRNSEGLKILDYIIVTDLEGGLHAVHRKTGEILWSNTNVSAPSIYVSEPTDSSNETLIVEPYGDGNIYYFNIYQGLQKLPISIKHLVNASPLDLKTRIVVDENGTTIDDEKIYTGSRHSAVFNINIKTGQVLSAYGPGTENKAYDDLGTNCTEQSFSTGACEDVFVLGRTTYELSIYSKLGTVYNVTYGAWQQNSADNSLANQYDRSADGILIAPFGEKSLLAVDSELNFAKWISSQFSGTINNVFDVFLDGKTSEKIILPHPMNPRTVSNHQSRVLLGRTSEGCWYAMSDEFYPSLVDSSSISIYNHRREWKMPQTLKDVQSLQDAMVGVHDLQSLQFEQIIEHEPRPSPKSLPASSMLLIDSPRPPRSDNRGLIVEEDSTKALEKYISKEEMLALKLQAKEKMAKDLLSAHQKSFAYRFANFVYRIVEGGLMLLFSFFILGLLSRFKVLAPLHVFLERSGLISGQNLETGSIKIEDKEDTSNTQDEPHEKHVQILNPTSDNEQNSKEEGSSERRKRKRGSRGKKKNKKVHEFSQTDATGSSEADVEADLKHLTVSKKVLGYGSSGTVVFQGTFQHRPVAVKRMLIDFYDIATQEIKLLTESDHHPNVVRYYCSEITGRFLYIALELCTSTLEDVVEGKKESSKIIEAREHLDPINVLFQIAQGVAHLHSMKIVHRDLKPQNILVAPTRKYMQHLDSSLAPMRVLISDFGLCKRLEPDQSSFHTKQGNASGTSGWRAPELLDGCATSDTENDGSYGSAESSISYVYDPFYHKRLTRAIDIFSMGCVFYYVLSKGSHPFGDKYSRDSNILKESWCLDDINKSLKDRCSVIEAKDLIRQMISNNPSQRPAASQVIKHPLFWPISKKLEFLLKVSDRFEVERRVPPSPLLLKLEEASPRVIPNRDWTVKFDGVFMENLGKYRKYSGEKLMDLLRAFRNKYHHFMDLPPELAEVMGPIPDGFFLYFARRFPNLLLEIYFVVQRNLKHDQILGDYL</sequence>
<evidence type="ECO:0000256" key="8">
    <source>
        <dbReference type="ARBA" id="ARBA00022729"/>
    </source>
</evidence>
<evidence type="ECO:0000256" key="6">
    <source>
        <dbReference type="ARBA" id="ARBA00022692"/>
    </source>
</evidence>
<keyword evidence="12" id="KW-0067">ATP-binding</keyword>
<feature type="compositionally biased region" description="Basic and acidic residues" evidence="19">
    <location>
        <begin position="86"/>
        <end position="96"/>
    </location>
</feature>
<feature type="compositionally biased region" description="Basic residues" evidence="19">
    <location>
        <begin position="641"/>
        <end position="656"/>
    </location>
</feature>
<comment type="subcellular location">
    <subcellularLocation>
        <location evidence="2">Membrane</location>
        <topology evidence="2">Single-pass type I membrane protein</topology>
    </subcellularLocation>
</comment>
<keyword evidence="9" id="KW-0547">Nucleotide-binding</keyword>
<evidence type="ECO:0000256" key="11">
    <source>
        <dbReference type="ARBA" id="ARBA00022801"/>
    </source>
</evidence>
<keyword evidence="8 21" id="KW-0732">Signal</keyword>
<proteinExistence type="predicted"/>
<dbReference type="SMART" id="SM00220">
    <property type="entry name" value="S_TKc"/>
    <property type="match status" value="1"/>
</dbReference>
<dbReference type="GeneID" id="8291797"/>
<keyword evidence="25" id="KW-1185">Reference proteome</keyword>
<keyword evidence="5" id="KW-0808">Transferase</keyword>
<evidence type="ECO:0000256" key="17">
    <source>
        <dbReference type="ARBA" id="ARBA00048659"/>
    </source>
</evidence>
<evidence type="ECO:0000259" key="23">
    <source>
        <dbReference type="PROSITE" id="PS51392"/>
    </source>
</evidence>
<evidence type="ECO:0000313" key="25">
    <source>
        <dbReference type="Proteomes" id="UP000002036"/>
    </source>
</evidence>
<dbReference type="PROSITE" id="PS00108">
    <property type="entry name" value="PROTEIN_KINASE_ST"/>
    <property type="match status" value="1"/>
</dbReference>
<keyword evidence="13" id="KW-0460">Magnesium</keyword>
<name>C5DHF0_LACTC</name>
<dbReference type="OMA" id="IRYYCSE"/>
<dbReference type="GO" id="GO:0051082">
    <property type="term" value="F:unfolded protein binding"/>
    <property type="evidence" value="ECO:0007669"/>
    <property type="project" value="TreeGrafter"/>
</dbReference>
<evidence type="ECO:0000256" key="18">
    <source>
        <dbReference type="ARBA" id="ARBA00048977"/>
    </source>
</evidence>
<dbReference type="GO" id="GO:0016787">
    <property type="term" value="F:hydrolase activity"/>
    <property type="evidence" value="ECO:0007669"/>
    <property type="project" value="UniProtKB-KW"/>
</dbReference>
<keyword evidence="15 20" id="KW-0472">Membrane</keyword>
<feature type="region of interest" description="Disordered" evidence="19">
    <location>
        <begin position="605"/>
        <end position="672"/>
    </location>
</feature>
<dbReference type="CDD" id="cd10422">
    <property type="entry name" value="RNase_Ire1"/>
    <property type="match status" value="1"/>
</dbReference>
<feature type="compositionally biased region" description="Basic and acidic residues" evidence="19">
    <location>
        <begin position="631"/>
        <end position="640"/>
    </location>
</feature>
<feature type="domain" description="Protein kinase" evidence="22">
    <location>
        <begin position="681"/>
        <end position="985"/>
    </location>
</feature>
<keyword evidence="7" id="KW-0479">Metal-binding</keyword>
<dbReference type="GO" id="GO:0036498">
    <property type="term" value="P:IRE1-mediated unfolded protein response"/>
    <property type="evidence" value="ECO:0007669"/>
    <property type="project" value="UniProtKB-ARBA"/>
</dbReference>
<comment type="catalytic activity">
    <reaction evidence="18">
        <text>L-seryl-[protein] + ATP = O-phospho-L-seryl-[protein] + ADP + H(+)</text>
        <dbReference type="Rhea" id="RHEA:17989"/>
        <dbReference type="Rhea" id="RHEA-COMP:9863"/>
        <dbReference type="Rhea" id="RHEA-COMP:11604"/>
        <dbReference type="ChEBI" id="CHEBI:15378"/>
        <dbReference type="ChEBI" id="CHEBI:29999"/>
        <dbReference type="ChEBI" id="CHEBI:30616"/>
        <dbReference type="ChEBI" id="CHEBI:83421"/>
        <dbReference type="ChEBI" id="CHEBI:456216"/>
        <dbReference type="EC" id="2.7.11.1"/>
    </reaction>
    <physiologicalReaction direction="left-to-right" evidence="18">
        <dbReference type="Rhea" id="RHEA:17990"/>
    </physiologicalReaction>
</comment>
<gene>
    <name evidence="24" type="ordered locus">KLTH0E03828g</name>
</gene>
<dbReference type="Pfam" id="PF06479">
    <property type="entry name" value="Ribonuc_2-5A"/>
    <property type="match status" value="1"/>
</dbReference>
<dbReference type="InterPro" id="IPR011047">
    <property type="entry name" value="Quinoprotein_ADH-like_sf"/>
</dbReference>
<evidence type="ECO:0000259" key="22">
    <source>
        <dbReference type="PROSITE" id="PS50011"/>
    </source>
</evidence>
<dbReference type="STRING" id="559295.C5DHF0"/>
<feature type="domain" description="KEN" evidence="23">
    <location>
        <begin position="988"/>
        <end position="1118"/>
    </location>
</feature>
<dbReference type="GO" id="GO:0006397">
    <property type="term" value="P:mRNA processing"/>
    <property type="evidence" value="ECO:0007669"/>
    <property type="project" value="InterPro"/>
</dbReference>
<dbReference type="FunFam" id="3.30.200.20:FF:000077">
    <property type="entry name" value="Putative Serine/threonine-protein kinase/endoribonuclease IRE1"/>
    <property type="match status" value="1"/>
</dbReference>
<dbReference type="OrthoDB" id="63989at2759"/>
<dbReference type="EMBL" id="CU928169">
    <property type="protein sequence ID" value="CAR23211.1"/>
    <property type="molecule type" value="Genomic_DNA"/>
</dbReference>
<dbReference type="Gene3D" id="1.20.1440.180">
    <property type="entry name" value="KEN domain"/>
    <property type="match status" value="1"/>
</dbReference>
<dbReference type="GO" id="GO:0004674">
    <property type="term" value="F:protein serine/threonine kinase activity"/>
    <property type="evidence" value="ECO:0007669"/>
    <property type="project" value="UniProtKB-KW"/>
</dbReference>
<dbReference type="Proteomes" id="UP000002036">
    <property type="component" value="Chromosome E"/>
</dbReference>
<protein>
    <recommendedName>
        <fullName evidence="3">non-specific serine/threonine protein kinase</fullName>
        <ecNumber evidence="3">2.7.11.1</ecNumber>
    </recommendedName>
</protein>
<dbReference type="InterPro" id="IPR000719">
    <property type="entry name" value="Prot_kinase_dom"/>
</dbReference>
<dbReference type="CDD" id="cd09769">
    <property type="entry name" value="Luminal_IRE1"/>
    <property type="match status" value="1"/>
</dbReference>
<comment type="catalytic activity">
    <reaction evidence="17">
        <text>L-threonyl-[protein] + ATP = O-phospho-L-threonyl-[protein] + ADP + H(+)</text>
        <dbReference type="Rhea" id="RHEA:46608"/>
        <dbReference type="Rhea" id="RHEA-COMP:11060"/>
        <dbReference type="Rhea" id="RHEA-COMP:11605"/>
        <dbReference type="ChEBI" id="CHEBI:15378"/>
        <dbReference type="ChEBI" id="CHEBI:30013"/>
        <dbReference type="ChEBI" id="CHEBI:30616"/>
        <dbReference type="ChEBI" id="CHEBI:61977"/>
        <dbReference type="ChEBI" id="CHEBI:456216"/>
        <dbReference type="EC" id="2.7.11.1"/>
    </reaction>
    <physiologicalReaction direction="left-to-right" evidence="17">
        <dbReference type="Rhea" id="RHEA:46609"/>
    </physiologicalReaction>
</comment>
<dbReference type="GO" id="GO:0005524">
    <property type="term" value="F:ATP binding"/>
    <property type="evidence" value="ECO:0007669"/>
    <property type="project" value="UniProtKB-KW"/>
</dbReference>
<dbReference type="InParanoid" id="C5DHF0"/>
<evidence type="ECO:0000313" key="24">
    <source>
        <dbReference type="EMBL" id="CAR23211.1"/>
    </source>
</evidence>
<evidence type="ECO:0000256" key="3">
    <source>
        <dbReference type="ARBA" id="ARBA00012513"/>
    </source>
</evidence>
<dbReference type="Gene3D" id="3.30.200.20">
    <property type="entry name" value="Phosphorylase Kinase, domain 1"/>
    <property type="match status" value="1"/>
</dbReference>
<evidence type="ECO:0000256" key="20">
    <source>
        <dbReference type="SAM" id="Phobius"/>
    </source>
</evidence>
<dbReference type="Gene3D" id="1.10.510.10">
    <property type="entry name" value="Transferase(Phosphotransferase) domain 1"/>
    <property type="match status" value="1"/>
</dbReference>
<dbReference type="InterPro" id="IPR015943">
    <property type="entry name" value="WD40/YVTN_repeat-like_dom_sf"/>
</dbReference>
<accession>C5DHF0</accession>
<dbReference type="GO" id="GO:1990604">
    <property type="term" value="C:IRE1-TRAF2-ASK1 complex"/>
    <property type="evidence" value="ECO:0007669"/>
    <property type="project" value="TreeGrafter"/>
</dbReference>
<evidence type="ECO:0000256" key="13">
    <source>
        <dbReference type="ARBA" id="ARBA00022842"/>
    </source>
</evidence>
<keyword evidence="11" id="KW-0378">Hydrolase</keyword>
<evidence type="ECO:0000256" key="4">
    <source>
        <dbReference type="ARBA" id="ARBA00022527"/>
    </source>
</evidence>
<dbReference type="InterPro" id="IPR045133">
    <property type="entry name" value="IRE1/2-like"/>
</dbReference>
<evidence type="ECO:0000256" key="15">
    <source>
        <dbReference type="ARBA" id="ARBA00023136"/>
    </source>
</evidence>
<evidence type="ECO:0000256" key="21">
    <source>
        <dbReference type="SAM" id="SignalP"/>
    </source>
</evidence>
<feature type="signal peptide" evidence="21">
    <location>
        <begin position="1"/>
        <end position="26"/>
    </location>
</feature>
<evidence type="ECO:0000256" key="5">
    <source>
        <dbReference type="ARBA" id="ARBA00022679"/>
    </source>
</evidence>
<dbReference type="PANTHER" id="PTHR13954:SF6">
    <property type="entry name" value="NON-SPECIFIC SERINE_THREONINE PROTEIN KINASE"/>
    <property type="match status" value="1"/>
</dbReference>
<dbReference type="DNASU" id="8291797"/>
<keyword evidence="6 20" id="KW-0812">Transmembrane</keyword>
<keyword evidence="14 20" id="KW-1133">Transmembrane helix</keyword>
<dbReference type="RefSeq" id="XP_002553648.1">
    <property type="nucleotide sequence ID" value="XM_002553602.1"/>
</dbReference>
<evidence type="ECO:0000256" key="10">
    <source>
        <dbReference type="ARBA" id="ARBA00022777"/>
    </source>
</evidence>
<evidence type="ECO:0000256" key="19">
    <source>
        <dbReference type="SAM" id="MobiDB-lite"/>
    </source>
</evidence>
<dbReference type="PROSITE" id="PS51392">
    <property type="entry name" value="KEN"/>
    <property type="match status" value="1"/>
</dbReference>
<dbReference type="InterPro" id="IPR010513">
    <property type="entry name" value="KEN_dom"/>
</dbReference>
<dbReference type="SMART" id="SM00564">
    <property type="entry name" value="PQQ"/>
    <property type="match status" value="3"/>
</dbReference>
<organism evidence="24 25">
    <name type="scientific">Lachancea thermotolerans (strain ATCC 56472 / CBS 6340 / NRRL Y-8284)</name>
    <name type="common">Yeast</name>
    <name type="synonym">Kluyveromyces thermotolerans</name>
    <dbReference type="NCBI Taxonomy" id="559295"/>
    <lineage>
        <taxon>Eukaryota</taxon>
        <taxon>Fungi</taxon>
        <taxon>Dikarya</taxon>
        <taxon>Ascomycota</taxon>
        <taxon>Saccharomycotina</taxon>
        <taxon>Saccharomycetes</taxon>
        <taxon>Saccharomycetales</taxon>
        <taxon>Saccharomycetaceae</taxon>
        <taxon>Lachancea</taxon>
    </lineage>
</organism>
<evidence type="ECO:0000256" key="12">
    <source>
        <dbReference type="ARBA" id="ARBA00022840"/>
    </source>
</evidence>
<dbReference type="Gene3D" id="2.130.10.10">
    <property type="entry name" value="YVTN repeat-like/Quinoprotein amine dehydrogenase"/>
    <property type="match status" value="1"/>
</dbReference>
<dbReference type="InterPro" id="IPR018391">
    <property type="entry name" value="PQQ_b-propeller_rpt"/>
</dbReference>
<dbReference type="InterPro" id="IPR011009">
    <property type="entry name" value="Kinase-like_dom_sf"/>
</dbReference>
<dbReference type="InterPro" id="IPR038357">
    <property type="entry name" value="KEN_sf"/>
</dbReference>
<keyword evidence="16" id="KW-0325">Glycoprotein</keyword>
<dbReference type="Pfam" id="PF00069">
    <property type="entry name" value="Pkinase"/>
    <property type="match status" value="1"/>
</dbReference>
<feature type="region of interest" description="Disordered" evidence="19">
    <location>
        <begin position="72"/>
        <end position="99"/>
    </location>
</feature>
<dbReference type="AlphaFoldDB" id="C5DHF0"/>
<evidence type="ECO:0000256" key="14">
    <source>
        <dbReference type="ARBA" id="ARBA00022989"/>
    </source>
</evidence>
<evidence type="ECO:0000256" key="16">
    <source>
        <dbReference type="ARBA" id="ARBA00023180"/>
    </source>
</evidence>
<keyword evidence="4" id="KW-0723">Serine/threonine-protein kinase</keyword>
<dbReference type="SMART" id="SM00580">
    <property type="entry name" value="PUG"/>
    <property type="match status" value="1"/>
</dbReference>
<dbReference type="KEGG" id="lth:KLTH0E03828g"/>
<feature type="compositionally biased region" description="Basic and acidic residues" evidence="19">
    <location>
        <begin position="605"/>
        <end position="620"/>
    </location>
</feature>
<dbReference type="HOGENOM" id="CLU_004875_2_1_1"/>
<dbReference type="PANTHER" id="PTHR13954">
    <property type="entry name" value="IRE1-RELATED"/>
    <property type="match status" value="1"/>
</dbReference>
<feature type="compositionally biased region" description="Polar residues" evidence="19">
    <location>
        <begin position="660"/>
        <end position="669"/>
    </location>
</feature>
<evidence type="ECO:0000256" key="7">
    <source>
        <dbReference type="ARBA" id="ARBA00022723"/>
    </source>
</evidence>
<comment type="cofactor">
    <cofactor evidence="1">
        <name>Mg(2+)</name>
        <dbReference type="ChEBI" id="CHEBI:18420"/>
    </cofactor>
</comment>
<evidence type="ECO:0000256" key="9">
    <source>
        <dbReference type="ARBA" id="ARBA00022741"/>
    </source>
</evidence>
<reference evidence="24 25" key="1">
    <citation type="journal article" date="2009" name="Genome Res.">
        <title>Comparative genomics of protoploid Saccharomycetaceae.</title>
        <authorList>
            <consortium name="The Genolevures Consortium"/>
            <person name="Souciet J.-L."/>
            <person name="Dujon B."/>
            <person name="Gaillardin C."/>
            <person name="Johnston M."/>
            <person name="Baret P.V."/>
            <person name="Cliften P."/>
            <person name="Sherman D.J."/>
            <person name="Weissenbach J."/>
            <person name="Westhof E."/>
            <person name="Wincker P."/>
            <person name="Jubin C."/>
            <person name="Poulain J."/>
            <person name="Barbe V."/>
            <person name="Segurens B."/>
            <person name="Artiguenave F."/>
            <person name="Anthouard V."/>
            <person name="Vacherie B."/>
            <person name="Val M.-E."/>
            <person name="Fulton R.S."/>
            <person name="Minx P."/>
            <person name="Wilson R."/>
            <person name="Durrens P."/>
            <person name="Jean G."/>
            <person name="Marck C."/>
            <person name="Martin T."/>
            <person name="Nikolski M."/>
            <person name="Rolland T."/>
            <person name="Seret M.-L."/>
            <person name="Casaregola S."/>
            <person name="Despons L."/>
            <person name="Fairhead C."/>
            <person name="Fischer G."/>
            <person name="Lafontaine I."/>
            <person name="Leh V."/>
            <person name="Lemaire M."/>
            <person name="de Montigny J."/>
            <person name="Neuveglise C."/>
            <person name="Thierry A."/>
            <person name="Blanc-Lenfle I."/>
            <person name="Bleykasten C."/>
            <person name="Diffels J."/>
            <person name="Fritsch E."/>
            <person name="Frangeul L."/>
            <person name="Goeffon A."/>
            <person name="Jauniaux N."/>
            <person name="Kachouri-Lafond R."/>
            <person name="Payen C."/>
            <person name="Potier S."/>
            <person name="Pribylova L."/>
            <person name="Ozanne C."/>
            <person name="Richard G.-F."/>
            <person name="Sacerdot C."/>
            <person name="Straub M.-L."/>
            <person name="Talla E."/>
        </authorList>
    </citation>
    <scope>NUCLEOTIDE SEQUENCE [LARGE SCALE GENOMIC DNA]</scope>
    <source>
        <strain evidence="25">ATCC 56472 / CBS 6340 / NRRL Y-8284</strain>
    </source>
</reference>
<dbReference type="EC" id="2.7.11.1" evidence="3"/>
<dbReference type="GO" id="GO:0070059">
    <property type="term" value="P:intrinsic apoptotic signaling pathway in response to endoplasmic reticulum stress"/>
    <property type="evidence" value="ECO:0007669"/>
    <property type="project" value="TreeGrafter"/>
</dbReference>
<dbReference type="SUPFAM" id="SSF50998">
    <property type="entry name" value="Quinoprotein alcohol dehydrogenase-like"/>
    <property type="match status" value="1"/>
</dbReference>